<sequence>MASSADTTWRSMTPDDLAGVMALTAHVHLDYVEDQAVFEERLKLAPDGCFSLAREQQVLGYLISHPWQGFVSPPLNTLLHALPDKADSWYIHDLALSPTVRGQGFAQQALVLAEQAARGQNLPILLLTSTCYAIGFWQKMGFAEAPTSKTEQAVLASYDAQARLFYRTINRRT</sequence>
<name>A0A2G4R820_9PROT</name>
<dbReference type="EMBL" id="PEBQ01000207">
    <property type="protein sequence ID" value="PHY92694.1"/>
    <property type="molecule type" value="Genomic_DNA"/>
</dbReference>
<evidence type="ECO:0000259" key="1">
    <source>
        <dbReference type="PROSITE" id="PS51186"/>
    </source>
</evidence>
<dbReference type="CDD" id="cd04301">
    <property type="entry name" value="NAT_SF"/>
    <property type="match status" value="1"/>
</dbReference>
<keyword evidence="3" id="KW-1185">Reference proteome</keyword>
<dbReference type="Proteomes" id="UP000228751">
    <property type="component" value="Unassembled WGS sequence"/>
</dbReference>
<dbReference type="InterPro" id="IPR016181">
    <property type="entry name" value="Acyl_CoA_acyltransferase"/>
</dbReference>
<dbReference type="PROSITE" id="PS51186">
    <property type="entry name" value="GNAT"/>
    <property type="match status" value="1"/>
</dbReference>
<evidence type="ECO:0000313" key="3">
    <source>
        <dbReference type="Proteomes" id="UP000228751"/>
    </source>
</evidence>
<dbReference type="GO" id="GO:0016747">
    <property type="term" value="F:acyltransferase activity, transferring groups other than amino-acyl groups"/>
    <property type="evidence" value="ECO:0007669"/>
    <property type="project" value="InterPro"/>
</dbReference>
<protein>
    <submittedName>
        <fullName evidence="2">GNAT family N-acetyltransferase</fullName>
    </submittedName>
</protein>
<dbReference type="OrthoDB" id="359414at2"/>
<keyword evidence="2" id="KW-0808">Transferase</keyword>
<reference evidence="2 3" key="1">
    <citation type="submission" date="2017-10" db="EMBL/GenBank/DDBJ databases">
        <title>Genomic analysis of the genus Acetobacter.</title>
        <authorList>
            <person name="Kim K.H."/>
            <person name="Chun B.H."/>
            <person name="Son A.R."/>
            <person name="Jeon C.O."/>
        </authorList>
    </citation>
    <scope>NUCLEOTIDE SEQUENCE [LARGE SCALE GENOMIC DNA]</scope>
    <source>
        <strain evidence="2 3">LHT 2458</strain>
    </source>
</reference>
<dbReference type="Gene3D" id="3.40.630.30">
    <property type="match status" value="1"/>
</dbReference>
<dbReference type="Pfam" id="PF00583">
    <property type="entry name" value="Acetyltransf_1"/>
    <property type="match status" value="1"/>
</dbReference>
<evidence type="ECO:0000313" key="2">
    <source>
        <dbReference type="EMBL" id="PHY92694.1"/>
    </source>
</evidence>
<dbReference type="RefSeq" id="WP_099542276.1">
    <property type="nucleotide sequence ID" value="NZ_PEBQ01000207.1"/>
</dbReference>
<comment type="caution">
    <text evidence="2">The sequence shown here is derived from an EMBL/GenBank/DDBJ whole genome shotgun (WGS) entry which is preliminary data.</text>
</comment>
<accession>A0A2G4R820</accession>
<dbReference type="SUPFAM" id="SSF55729">
    <property type="entry name" value="Acyl-CoA N-acyltransferases (Nat)"/>
    <property type="match status" value="1"/>
</dbReference>
<dbReference type="InterPro" id="IPR000182">
    <property type="entry name" value="GNAT_dom"/>
</dbReference>
<dbReference type="AlphaFoldDB" id="A0A2G4R820"/>
<proteinExistence type="predicted"/>
<organism evidence="2 3">
    <name type="scientific">Acetobacter pomorum</name>
    <dbReference type="NCBI Taxonomy" id="65959"/>
    <lineage>
        <taxon>Bacteria</taxon>
        <taxon>Pseudomonadati</taxon>
        <taxon>Pseudomonadota</taxon>
        <taxon>Alphaproteobacteria</taxon>
        <taxon>Acetobacterales</taxon>
        <taxon>Acetobacteraceae</taxon>
        <taxon>Acetobacter</taxon>
    </lineage>
</organism>
<feature type="domain" description="N-acetyltransferase" evidence="1">
    <location>
        <begin position="7"/>
        <end position="161"/>
    </location>
</feature>
<gene>
    <name evidence="2" type="ORF">CSR02_15420</name>
</gene>